<dbReference type="KEGG" id="mol:YLM1_0358"/>
<feature type="transmembrane region" description="Helical" evidence="1">
    <location>
        <begin position="289"/>
        <end position="311"/>
    </location>
</feature>
<keyword evidence="3" id="KW-1185">Reference proteome</keyword>
<evidence type="ECO:0000313" key="2">
    <source>
        <dbReference type="EMBL" id="AMK14918.1"/>
    </source>
</evidence>
<feature type="transmembrane region" description="Helical" evidence="1">
    <location>
        <begin position="7"/>
        <end position="25"/>
    </location>
</feature>
<dbReference type="PATRIC" id="fig|294671.3.peg.360"/>
<sequence>MNFKINKYIPLGIMLIILGSSIYFLNGMDQFIRPFTQPILMGSSKGKDILFFVLFGITIILSTLGDNEGIYAYFKKLPIPKILKNKEFYLKLSLFLFLFAAISALVVELYLRSTLKVSWNTILVILNPSLTSTSFLHSHLYKGIFGMILKTVLTNIPSGIHTGSSLSAYTPNIISLLFILIPITYISMILSLQRRKVLSRLFLSFTSTIGIIGLIDGGLFGTPAIGGIYGMLILIYNNKIVDGISDYMVKKENKNSLMSILKEEWKLIKSILSGKIKENKKDLDKYLKIALPHIALIIIIVLRFSIAFYGASPDFYELTVYNGHDLDGLNQYNTLNVTDDGNKTIVYISNEYNEMELLNNLAITLDGKCDWYSLSWNVYSYL</sequence>
<protein>
    <submittedName>
        <fullName evidence="2">Uncharacterized protein</fullName>
    </submittedName>
</protein>
<feature type="transmembrane region" description="Helical" evidence="1">
    <location>
        <begin position="172"/>
        <end position="190"/>
    </location>
</feature>
<proteinExistence type="predicted"/>
<keyword evidence="1" id="KW-0472">Membrane</keyword>
<dbReference type="AlphaFoldDB" id="A0A126QYM0"/>
<reference evidence="3" key="2">
    <citation type="submission" date="2016-02" db="EMBL/GenBank/DDBJ databases">
        <title>The draft genome sequence of the rumen methanogen Methanobrevibacter olleyae YLM1.</title>
        <authorList>
            <consortium name="New Zealand Agricultural Greenhouse Gas Research Centre/Pastoral Greenhouse Gas Research Consortium"/>
            <person name="Kelly W.J."/>
            <person name="Li D."/>
            <person name="Lambie S.C."/>
            <person name="Attwood G.T."/>
            <person name="Altermann E."/>
            <person name="Leahy S.C."/>
        </authorList>
    </citation>
    <scope>NUCLEOTIDE SEQUENCE [LARGE SCALE GENOMIC DNA]</scope>
    <source>
        <strain evidence="3">YLM1</strain>
    </source>
</reference>
<dbReference type="STRING" id="294671.YLM1_0358"/>
<organism evidence="2 3">
    <name type="scientific">Methanobrevibacter olleyae</name>
    <dbReference type="NCBI Taxonomy" id="294671"/>
    <lineage>
        <taxon>Archaea</taxon>
        <taxon>Methanobacteriati</taxon>
        <taxon>Methanobacteriota</taxon>
        <taxon>Methanomada group</taxon>
        <taxon>Methanobacteria</taxon>
        <taxon>Methanobacteriales</taxon>
        <taxon>Methanobacteriaceae</taxon>
        <taxon>Methanobrevibacter</taxon>
    </lineage>
</organism>
<evidence type="ECO:0000313" key="3">
    <source>
        <dbReference type="Proteomes" id="UP000066376"/>
    </source>
</evidence>
<reference evidence="2 3" key="1">
    <citation type="journal article" date="2016" name="Genome Announc.">
        <title>Draft Genome Sequence of the Rumen Methanogen Methanobrevibacter olleyae YLM1.</title>
        <authorList>
            <person name="Kelly W.J."/>
            <person name="Li D."/>
            <person name="Lambie S.C."/>
            <person name="Cox F."/>
            <person name="Attwood G.T."/>
            <person name="Altermann E."/>
            <person name="Leahy S.C."/>
        </authorList>
    </citation>
    <scope>NUCLEOTIDE SEQUENCE [LARGE SCALE GENOMIC DNA]</scope>
    <source>
        <strain evidence="2 3">YLM1</strain>
    </source>
</reference>
<gene>
    <name evidence="2" type="ORF">YLM1_0358</name>
</gene>
<feature type="transmembrane region" description="Helical" evidence="1">
    <location>
        <begin position="221"/>
        <end position="241"/>
    </location>
</feature>
<name>A0A126QYM0_METOL</name>
<accession>A0A126QYM0</accession>
<evidence type="ECO:0000256" key="1">
    <source>
        <dbReference type="SAM" id="Phobius"/>
    </source>
</evidence>
<feature type="transmembrane region" description="Helical" evidence="1">
    <location>
        <begin position="49"/>
        <end position="67"/>
    </location>
</feature>
<keyword evidence="1" id="KW-0812">Transmembrane</keyword>
<feature type="transmembrane region" description="Helical" evidence="1">
    <location>
        <begin position="197"/>
        <end position="215"/>
    </location>
</feature>
<feature type="transmembrane region" description="Helical" evidence="1">
    <location>
        <begin position="88"/>
        <end position="111"/>
    </location>
</feature>
<keyword evidence="1" id="KW-1133">Transmembrane helix</keyword>
<dbReference type="EMBL" id="CP014265">
    <property type="protein sequence ID" value="AMK14918.1"/>
    <property type="molecule type" value="Genomic_DNA"/>
</dbReference>
<dbReference type="Proteomes" id="UP000066376">
    <property type="component" value="Chromosome"/>
</dbReference>